<dbReference type="AlphaFoldDB" id="A0A917CPD0"/>
<keyword evidence="3" id="KW-1185">Reference proteome</keyword>
<protein>
    <submittedName>
        <fullName evidence="2">Uncharacterized protein</fullName>
    </submittedName>
</protein>
<dbReference type="Proteomes" id="UP000605253">
    <property type="component" value="Unassembled WGS sequence"/>
</dbReference>
<comment type="caution">
    <text evidence="2">The sequence shown here is derived from an EMBL/GenBank/DDBJ whole genome shotgun (WGS) entry which is preliminary data.</text>
</comment>
<evidence type="ECO:0000313" key="2">
    <source>
        <dbReference type="EMBL" id="GGF94330.1"/>
    </source>
</evidence>
<proteinExistence type="predicted"/>
<keyword evidence="1" id="KW-0812">Transmembrane</keyword>
<feature type="transmembrane region" description="Helical" evidence="1">
    <location>
        <begin position="44"/>
        <end position="64"/>
    </location>
</feature>
<keyword evidence="1" id="KW-0472">Membrane</keyword>
<reference evidence="2" key="2">
    <citation type="submission" date="2020-09" db="EMBL/GenBank/DDBJ databases">
        <authorList>
            <person name="Sun Q."/>
            <person name="Zhou Y."/>
        </authorList>
    </citation>
    <scope>NUCLEOTIDE SEQUENCE</scope>
    <source>
        <strain evidence="2">CGMCC 1.12181</strain>
    </source>
</reference>
<dbReference type="EMBL" id="BMEO01000005">
    <property type="protein sequence ID" value="GGF94330.1"/>
    <property type="molecule type" value="Genomic_DNA"/>
</dbReference>
<feature type="transmembrane region" description="Helical" evidence="1">
    <location>
        <begin position="7"/>
        <end position="24"/>
    </location>
</feature>
<organism evidence="2 3">
    <name type="scientific">Marinicella pacifica</name>
    <dbReference type="NCBI Taxonomy" id="1171543"/>
    <lineage>
        <taxon>Bacteria</taxon>
        <taxon>Pseudomonadati</taxon>
        <taxon>Pseudomonadota</taxon>
        <taxon>Gammaproteobacteria</taxon>
        <taxon>Lysobacterales</taxon>
        <taxon>Marinicellaceae</taxon>
        <taxon>Marinicella</taxon>
    </lineage>
</organism>
<sequence length="69" mass="7740">MKFSKTKIVIIGFILGLLIGLDYSGFDYDLSEGLVNELKNIRPIFYISVVYGALLGFVFLKGLYRSRSG</sequence>
<accession>A0A917CPD0</accession>
<name>A0A917CPD0_9GAMM</name>
<gene>
    <name evidence="2" type="ORF">GCM10011365_14520</name>
</gene>
<evidence type="ECO:0000256" key="1">
    <source>
        <dbReference type="SAM" id="Phobius"/>
    </source>
</evidence>
<reference evidence="2" key="1">
    <citation type="journal article" date="2014" name="Int. J. Syst. Evol. Microbiol.">
        <title>Complete genome sequence of Corynebacterium casei LMG S-19264T (=DSM 44701T), isolated from a smear-ripened cheese.</title>
        <authorList>
            <consortium name="US DOE Joint Genome Institute (JGI-PGF)"/>
            <person name="Walter F."/>
            <person name="Albersmeier A."/>
            <person name="Kalinowski J."/>
            <person name="Ruckert C."/>
        </authorList>
    </citation>
    <scope>NUCLEOTIDE SEQUENCE</scope>
    <source>
        <strain evidence="2">CGMCC 1.12181</strain>
    </source>
</reference>
<evidence type="ECO:0000313" key="3">
    <source>
        <dbReference type="Proteomes" id="UP000605253"/>
    </source>
</evidence>
<keyword evidence="1" id="KW-1133">Transmembrane helix</keyword>